<proteinExistence type="predicted"/>
<gene>
    <name evidence="1" type="ORF">EZS27_004411</name>
</gene>
<reference evidence="1" key="1">
    <citation type="submission" date="2019-03" db="EMBL/GenBank/DDBJ databases">
        <title>Single cell metagenomics reveals metabolic interactions within the superorganism composed of flagellate Streblomastix strix and complex community of Bacteroidetes bacteria on its surface.</title>
        <authorList>
            <person name="Treitli S.C."/>
            <person name="Kolisko M."/>
            <person name="Husnik F."/>
            <person name="Keeling P."/>
            <person name="Hampl V."/>
        </authorList>
    </citation>
    <scope>NUCLEOTIDE SEQUENCE</scope>
    <source>
        <strain evidence="1">STM</strain>
    </source>
</reference>
<protein>
    <submittedName>
        <fullName evidence="1">Uncharacterized protein</fullName>
    </submittedName>
</protein>
<sequence length="79" mass="9420">MHQTGLLLCTKRGYAPRLQEVCTVLTGDIHRAYRRYTPWKCSSLSAFILKLQPCPFRTHYNDFVPVYFLRQKFLRQIVQ</sequence>
<name>A0A5J4SQ43_9ZZZZ</name>
<dbReference type="EMBL" id="SNRY01000076">
    <property type="protein sequence ID" value="KAA6348137.1"/>
    <property type="molecule type" value="Genomic_DNA"/>
</dbReference>
<organism evidence="1">
    <name type="scientific">termite gut metagenome</name>
    <dbReference type="NCBI Taxonomy" id="433724"/>
    <lineage>
        <taxon>unclassified sequences</taxon>
        <taxon>metagenomes</taxon>
        <taxon>organismal metagenomes</taxon>
    </lineage>
</organism>
<accession>A0A5J4SQ43</accession>
<comment type="caution">
    <text evidence="1">The sequence shown here is derived from an EMBL/GenBank/DDBJ whole genome shotgun (WGS) entry which is preliminary data.</text>
</comment>
<dbReference type="AlphaFoldDB" id="A0A5J4SQ43"/>
<evidence type="ECO:0000313" key="1">
    <source>
        <dbReference type="EMBL" id="KAA6348137.1"/>
    </source>
</evidence>